<dbReference type="OrthoDB" id="6365676at2759"/>
<feature type="region of interest" description="Disordered" evidence="1">
    <location>
        <begin position="252"/>
        <end position="272"/>
    </location>
</feature>
<accession>A0A6A5R0B0</accession>
<sequence>MWEWKVRVRSTCTLTVKEGSERRGLCSTIDRLAVVNAKVAPGTAKVPGQPTTTMAVPGATTMRLTVQVLPLAEEDAHGPYRSRALEVFKGRKFAMPVPWGATLEHVWSLIEQRYVDNYLEAQQAANFTMKKLQDAYDCDLDLRDTVASIFGGETDPTMRMIKVVPSFLGRSCSVPFTSHLRPASAQKRARGANEGGPSKRRRTDHQPHDDPVPSTEHCESGTRASRSLTAASLVLVHHVQTGDAEFAPAVKQESPELGLSAPAPEADAQMQHEAVDATVHARDPLVLAPKGAEAPEPESEPESLSHPASVEPPHSQPRTTSRRKDIWDVPSSSPDFLHKPTPKTTYARSPRTATTVRKEVGLLNSSRLKPIRSQQSQPSPQSLEKRKEPAQPKKRGRPPLNREQHATPSKPAKAKSSASPRASRSISATVSTRSSPAVTRRPARFLTHSPSPEDSASEGESEEKSVPPQQPKSLGMAVDEIPSDSDSDSTDTSTEVDDREMEMTVAVTKPEPDVVVPSTADDALPSSPPKLNGAPTSTAVVPATSQPAPSQTLRKTPIPLPSKTPIPLPSNSTQTPRSSQSISAQAAARRPVPRHSGFRTIREQLADAKSSPVTTKKNAYDPRCMVLSKMANKKLGAAAGLADDDDDSEDEESSSSSDSD</sequence>
<feature type="region of interest" description="Disordered" evidence="1">
    <location>
        <begin position="179"/>
        <end position="224"/>
    </location>
</feature>
<evidence type="ECO:0000313" key="3">
    <source>
        <dbReference type="Proteomes" id="UP000800096"/>
    </source>
</evidence>
<feature type="region of interest" description="Disordered" evidence="1">
    <location>
        <begin position="291"/>
        <end position="617"/>
    </location>
</feature>
<dbReference type="Proteomes" id="UP000800096">
    <property type="component" value="Unassembled WGS sequence"/>
</dbReference>
<evidence type="ECO:0000313" key="2">
    <source>
        <dbReference type="EMBL" id="KAF1920266.1"/>
    </source>
</evidence>
<feature type="compositionally biased region" description="Polar residues" evidence="1">
    <location>
        <begin position="534"/>
        <end position="554"/>
    </location>
</feature>
<evidence type="ECO:0000256" key="1">
    <source>
        <dbReference type="SAM" id="MobiDB-lite"/>
    </source>
</evidence>
<evidence type="ECO:0008006" key="4">
    <source>
        <dbReference type="Google" id="ProtNLM"/>
    </source>
</evidence>
<dbReference type="AlphaFoldDB" id="A0A6A5R0B0"/>
<feature type="compositionally biased region" description="Acidic residues" evidence="1">
    <location>
        <begin position="642"/>
        <end position="660"/>
    </location>
</feature>
<feature type="region of interest" description="Disordered" evidence="1">
    <location>
        <begin position="636"/>
        <end position="660"/>
    </location>
</feature>
<organism evidence="2 3">
    <name type="scientific">Ampelomyces quisqualis</name>
    <name type="common">Powdery mildew agent</name>
    <dbReference type="NCBI Taxonomy" id="50730"/>
    <lineage>
        <taxon>Eukaryota</taxon>
        <taxon>Fungi</taxon>
        <taxon>Dikarya</taxon>
        <taxon>Ascomycota</taxon>
        <taxon>Pezizomycotina</taxon>
        <taxon>Dothideomycetes</taxon>
        <taxon>Pleosporomycetidae</taxon>
        <taxon>Pleosporales</taxon>
        <taxon>Pleosporineae</taxon>
        <taxon>Phaeosphaeriaceae</taxon>
        <taxon>Ampelomyces</taxon>
    </lineage>
</organism>
<name>A0A6A5R0B0_AMPQU</name>
<feature type="compositionally biased region" description="Low complexity" evidence="1">
    <location>
        <begin position="577"/>
        <end position="590"/>
    </location>
</feature>
<dbReference type="EMBL" id="ML979132">
    <property type="protein sequence ID" value="KAF1920266.1"/>
    <property type="molecule type" value="Genomic_DNA"/>
</dbReference>
<proteinExistence type="predicted"/>
<feature type="compositionally biased region" description="Pro residues" evidence="1">
    <location>
        <begin position="558"/>
        <end position="568"/>
    </location>
</feature>
<feature type="compositionally biased region" description="Acidic residues" evidence="1">
    <location>
        <begin position="481"/>
        <end position="500"/>
    </location>
</feature>
<feature type="compositionally biased region" description="Low complexity" evidence="1">
    <location>
        <begin position="373"/>
        <end position="382"/>
    </location>
</feature>
<reference evidence="2" key="1">
    <citation type="journal article" date="2020" name="Stud. Mycol.">
        <title>101 Dothideomycetes genomes: a test case for predicting lifestyles and emergence of pathogens.</title>
        <authorList>
            <person name="Haridas S."/>
            <person name="Albert R."/>
            <person name="Binder M."/>
            <person name="Bloem J."/>
            <person name="Labutti K."/>
            <person name="Salamov A."/>
            <person name="Andreopoulos B."/>
            <person name="Baker S."/>
            <person name="Barry K."/>
            <person name="Bills G."/>
            <person name="Bluhm B."/>
            <person name="Cannon C."/>
            <person name="Castanera R."/>
            <person name="Culley D."/>
            <person name="Daum C."/>
            <person name="Ezra D."/>
            <person name="Gonzalez J."/>
            <person name="Henrissat B."/>
            <person name="Kuo A."/>
            <person name="Liang C."/>
            <person name="Lipzen A."/>
            <person name="Lutzoni F."/>
            <person name="Magnuson J."/>
            <person name="Mondo S."/>
            <person name="Nolan M."/>
            <person name="Ohm R."/>
            <person name="Pangilinan J."/>
            <person name="Park H.-J."/>
            <person name="Ramirez L."/>
            <person name="Alfaro M."/>
            <person name="Sun H."/>
            <person name="Tritt A."/>
            <person name="Yoshinaga Y."/>
            <person name="Zwiers L.-H."/>
            <person name="Turgeon B."/>
            <person name="Goodwin S."/>
            <person name="Spatafora J."/>
            <person name="Crous P."/>
            <person name="Grigoriev I."/>
        </authorList>
    </citation>
    <scope>NUCLEOTIDE SEQUENCE</scope>
    <source>
        <strain evidence="2">HMLAC05119</strain>
    </source>
</reference>
<protein>
    <recommendedName>
        <fullName evidence="4">Nucleolar protein Dnt1-like N-terminal domain-containing protein</fullName>
    </recommendedName>
</protein>
<keyword evidence="3" id="KW-1185">Reference proteome</keyword>
<feature type="compositionally biased region" description="Polar residues" evidence="1">
    <location>
        <begin position="342"/>
        <end position="355"/>
    </location>
</feature>
<feature type="compositionally biased region" description="Low complexity" evidence="1">
    <location>
        <begin position="406"/>
        <end position="429"/>
    </location>
</feature>
<feature type="compositionally biased region" description="Basic and acidic residues" evidence="1">
    <location>
        <begin position="204"/>
        <end position="220"/>
    </location>
</feature>
<gene>
    <name evidence="2" type="ORF">BDU57DRAFT_438942</name>
</gene>